<dbReference type="Proteomes" id="UP000694863">
    <property type="component" value="Unplaced"/>
</dbReference>
<reference evidence="2" key="1">
    <citation type="submission" date="2025-08" db="UniProtKB">
        <authorList>
            <consortium name="RefSeq"/>
        </authorList>
    </citation>
    <scope>IDENTIFICATION</scope>
</reference>
<name>A0AC55CHY3_ECHTE</name>
<protein>
    <submittedName>
        <fullName evidence="2">SH2 domain-containing protein 6</fullName>
    </submittedName>
</protein>
<organism evidence="1 2">
    <name type="scientific">Echinops telfairi</name>
    <name type="common">Lesser hedgehog tenrec</name>
    <dbReference type="NCBI Taxonomy" id="9371"/>
    <lineage>
        <taxon>Eukaryota</taxon>
        <taxon>Metazoa</taxon>
        <taxon>Chordata</taxon>
        <taxon>Craniata</taxon>
        <taxon>Vertebrata</taxon>
        <taxon>Euteleostomi</taxon>
        <taxon>Mammalia</taxon>
        <taxon>Eutheria</taxon>
        <taxon>Afrotheria</taxon>
        <taxon>Tenrecidae</taxon>
        <taxon>Tenrecinae</taxon>
        <taxon>Echinops</taxon>
    </lineage>
</organism>
<gene>
    <name evidence="2" type="primary">SH2D6</name>
</gene>
<evidence type="ECO:0000313" key="1">
    <source>
        <dbReference type="Proteomes" id="UP000694863"/>
    </source>
</evidence>
<evidence type="ECO:0000313" key="2">
    <source>
        <dbReference type="RefSeq" id="XP_045139782.1"/>
    </source>
</evidence>
<proteinExistence type="predicted"/>
<dbReference type="RefSeq" id="XP_045139782.1">
    <property type="nucleotide sequence ID" value="XM_045283847.1"/>
</dbReference>
<accession>A0AC55CHY3</accession>
<keyword evidence="1" id="KW-1185">Reference proteome</keyword>
<sequence length="381" mass="41471">MVSLVLVWPQALNPSEPGAWDAAVLDSPAWRNDVPSPSPVSVPGSWRQRHSFLKAQEEEKEEGEEEDQYELPPCEALTLKIAPAHLPGSEENSLYLNHAGPLSPSKPPTPPLPPPPPLVQSQPTTLKATPEGMTKQGLPFRRPELSTPANMVPGLPKTPDEDIYVECEPDPVPALTRTLSSQVLVPPVPLPRTSVVPRSATTPWEARHGTGDAAFKGSAPKQRPPSVYPKSTPHLEVTQGLVAGRKPSLPSSTPTRHSSAPEEDNLLGQPWYSVNCNRHAVETALLRVQKDGAFIVRPSSEPQGPQPFTLVVLLHGHVFNVPIRQVDGGRHYALGREGKSPKEVFTSVTAMVQHYTQHPLPLVDRHSGSRQFTYLLFPAGP</sequence>